<dbReference type="RefSeq" id="XP_017990888.1">
    <property type="nucleotide sequence ID" value="XM_018136020.1"/>
</dbReference>
<dbReference type="GO" id="GO:0045047">
    <property type="term" value="P:protein targeting to ER"/>
    <property type="evidence" value="ECO:0007669"/>
    <property type="project" value="TreeGrafter"/>
</dbReference>
<dbReference type="GO" id="GO:0005787">
    <property type="term" value="C:signal peptidase complex"/>
    <property type="evidence" value="ECO:0007669"/>
    <property type="project" value="InterPro"/>
</dbReference>
<proteinExistence type="inferred from homology"/>
<keyword evidence="5" id="KW-0256">Endoplasmic reticulum</keyword>
<reference evidence="10 11" key="1">
    <citation type="submission" date="2015-07" db="EMBL/GenBank/DDBJ databases">
        <title>Draft Genome Sequence of Malassezia furfur CBS1878 and Malassezia pachydermatis CBS1879.</title>
        <authorList>
            <person name="Triana S."/>
            <person name="Ohm R."/>
            <person name="Gonzalez A."/>
            <person name="DeCock H."/>
            <person name="Restrepo S."/>
            <person name="Celis A."/>
        </authorList>
    </citation>
    <scope>NUCLEOTIDE SEQUENCE [LARGE SCALE GENOMIC DNA]</scope>
    <source>
        <strain evidence="10 11">CBS 1879</strain>
    </source>
</reference>
<keyword evidence="6 9" id="KW-1133">Transmembrane helix</keyword>
<name>A0A0M8MIP6_9BASI</name>
<keyword evidence="4 9" id="KW-0812">Transmembrane</keyword>
<protein>
    <recommendedName>
        <fullName evidence="3">Signal peptidase complex subunit 1</fullName>
    </recommendedName>
</protein>
<sequence length="83" mass="9379">MWAALEGKIDYRGQALAERLLHRILIVTGILAFLVGYFMQDVSMTMYIYGAGVLLCLLVCLPPWPMYNAHHTIWLPTTPSSPQ</sequence>
<dbReference type="VEuPathDB" id="FungiDB:Malapachy_1516"/>
<keyword evidence="7 9" id="KW-0472">Membrane</keyword>
<organism evidence="10 11">
    <name type="scientific">Malassezia pachydermatis</name>
    <dbReference type="NCBI Taxonomy" id="77020"/>
    <lineage>
        <taxon>Eukaryota</taxon>
        <taxon>Fungi</taxon>
        <taxon>Dikarya</taxon>
        <taxon>Basidiomycota</taxon>
        <taxon>Ustilaginomycotina</taxon>
        <taxon>Malasseziomycetes</taxon>
        <taxon>Malasseziales</taxon>
        <taxon>Malasseziaceae</taxon>
        <taxon>Malassezia</taxon>
    </lineage>
</organism>
<comment type="similarity">
    <text evidence="2">Belongs to the SPCS1 family.</text>
</comment>
<dbReference type="GeneID" id="28727895"/>
<comment type="subcellular location">
    <subcellularLocation>
        <location evidence="1">Endoplasmic reticulum membrane</location>
        <topology evidence="1">Multi-pass membrane protein</topology>
    </subcellularLocation>
</comment>
<comment type="function">
    <text evidence="8">Component of the signal peptidase complex (SPC) which catalyzes the cleavage of N-terminal signal sequences from nascent proteins as they are translocated into the lumen of the endoplasmic reticulum. Dispensable for SPC enzymatic activity.</text>
</comment>
<dbReference type="InterPro" id="IPR009542">
    <property type="entry name" value="Spc1/SPCS1"/>
</dbReference>
<dbReference type="OrthoDB" id="263893at2759"/>
<evidence type="ECO:0000313" key="11">
    <source>
        <dbReference type="Proteomes" id="UP000037751"/>
    </source>
</evidence>
<evidence type="ECO:0000256" key="6">
    <source>
        <dbReference type="ARBA" id="ARBA00022989"/>
    </source>
</evidence>
<evidence type="ECO:0000256" key="9">
    <source>
        <dbReference type="SAM" id="Phobius"/>
    </source>
</evidence>
<dbReference type="Proteomes" id="UP000037751">
    <property type="component" value="Unassembled WGS sequence"/>
</dbReference>
<gene>
    <name evidence="10" type="ORF">Malapachy_1516</name>
</gene>
<evidence type="ECO:0000256" key="5">
    <source>
        <dbReference type="ARBA" id="ARBA00022824"/>
    </source>
</evidence>
<accession>A0A0M8MIP6</accession>
<feature type="transmembrane region" description="Helical" evidence="9">
    <location>
        <begin position="46"/>
        <end position="64"/>
    </location>
</feature>
<dbReference type="Pfam" id="PF06645">
    <property type="entry name" value="SPC12"/>
    <property type="match status" value="1"/>
</dbReference>
<evidence type="ECO:0000256" key="8">
    <source>
        <dbReference type="ARBA" id="ARBA00045204"/>
    </source>
</evidence>
<dbReference type="STRING" id="77020.A0A0M8MIP6"/>
<evidence type="ECO:0000256" key="4">
    <source>
        <dbReference type="ARBA" id="ARBA00022692"/>
    </source>
</evidence>
<evidence type="ECO:0000256" key="1">
    <source>
        <dbReference type="ARBA" id="ARBA00004477"/>
    </source>
</evidence>
<feature type="transmembrane region" description="Helical" evidence="9">
    <location>
        <begin position="20"/>
        <end position="40"/>
    </location>
</feature>
<comment type="caution">
    <text evidence="10">The sequence shown here is derived from an EMBL/GenBank/DDBJ whole genome shotgun (WGS) entry which is preliminary data.</text>
</comment>
<evidence type="ECO:0000256" key="3">
    <source>
        <dbReference type="ARBA" id="ARBA00017059"/>
    </source>
</evidence>
<evidence type="ECO:0000313" key="10">
    <source>
        <dbReference type="EMBL" id="KOS13256.1"/>
    </source>
</evidence>
<dbReference type="PANTHER" id="PTHR13202">
    <property type="entry name" value="MICROSOMAL SIGNAL PEPTIDASE 12 KDA SUBUNIT"/>
    <property type="match status" value="1"/>
</dbReference>
<keyword evidence="11" id="KW-1185">Reference proteome</keyword>
<evidence type="ECO:0000256" key="2">
    <source>
        <dbReference type="ARBA" id="ARBA00005245"/>
    </source>
</evidence>
<dbReference type="AlphaFoldDB" id="A0A0M8MIP6"/>
<dbReference type="GO" id="GO:0006465">
    <property type="term" value="P:signal peptide processing"/>
    <property type="evidence" value="ECO:0007669"/>
    <property type="project" value="InterPro"/>
</dbReference>
<dbReference type="PANTHER" id="PTHR13202:SF0">
    <property type="entry name" value="SIGNAL PEPTIDASE COMPLEX SUBUNIT 1"/>
    <property type="match status" value="1"/>
</dbReference>
<dbReference type="EMBL" id="LGAV01000007">
    <property type="protein sequence ID" value="KOS13256.1"/>
    <property type="molecule type" value="Genomic_DNA"/>
</dbReference>
<evidence type="ECO:0000256" key="7">
    <source>
        <dbReference type="ARBA" id="ARBA00023136"/>
    </source>
</evidence>